<dbReference type="InterPro" id="IPR002017">
    <property type="entry name" value="Spectrin_repeat"/>
</dbReference>
<dbReference type="SUPFAM" id="SSF46966">
    <property type="entry name" value="Spectrin repeat"/>
    <property type="match status" value="2"/>
</dbReference>
<accession>A0AA88XD62</accession>
<feature type="compositionally biased region" description="Basic and acidic residues" evidence="2">
    <location>
        <begin position="78"/>
        <end position="91"/>
    </location>
</feature>
<dbReference type="AlphaFoldDB" id="A0AA88XD62"/>
<dbReference type="SMART" id="SM00150">
    <property type="entry name" value="SPEC"/>
    <property type="match status" value="2"/>
</dbReference>
<keyword evidence="5" id="KW-1185">Reference proteome</keyword>
<dbReference type="InterPro" id="IPR056804">
    <property type="entry name" value="Spectrin_SESTD1"/>
</dbReference>
<evidence type="ECO:0000313" key="5">
    <source>
        <dbReference type="Proteomes" id="UP001186944"/>
    </source>
</evidence>
<organism evidence="4 5">
    <name type="scientific">Pinctada imbricata</name>
    <name type="common">Atlantic pearl-oyster</name>
    <name type="synonym">Pinctada martensii</name>
    <dbReference type="NCBI Taxonomy" id="66713"/>
    <lineage>
        <taxon>Eukaryota</taxon>
        <taxon>Metazoa</taxon>
        <taxon>Spiralia</taxon>
        <taxon>Lophotrochozoa</taxon>
        <taxon>Mollusca</taxon>
        <taxon>Bivalvia</taxon>
        <taxon>Autobranchia</taxon>
        <taxon>Pteriomorphia</taxon>
        <taxon>Pterioida</taxon>
        <taxon>Pterioidea</taxon>
        <taxon>Pteriidae</taxon>
        <taxon>Pinctada</taxon>
    </lineage>
</organism>
<dbReference type="PANTHER" id="PTHR46607:SF1">
    <property type="entry name" value="SEC14 DOMAIN AND SPECTRIN REPEAT-CONTAINING PROTEIN 1"/>
    <property type="match status" value="1"/>
</dbReference>
<feature type="compositionally biased region" description="Polar residues" evidence="2">
    <location>
        <begin position="92"/>
        <end position="118"/>
    </location>
</feature>
<evidence type="ECO:0000256" key="1">
    <source>
        <dbReference type="ARBA" id="ARBA00022737"/>
    </source>
</evidence>
<feature type="compositionally biased region" description="Polar residues" evidence="2">
    <location>
        <begin position="925"/>
        <end position="937"/>
    </location>
</feature>
<feature type="region of interest" description="Disordered" evidence="2">
    <location>
        <begin position="1"/>
        <end position="120"/>
    </location>
</feature>
<dbReference type="Gene3D" id="1.20.58.60">
    <property type="match status" value="2"/>
</dbReference>
<feature type="compositionally biased region" description="Polar residues" evidence="2">
    <location>
        <begin position="877"/>
        <end position="886"/>
    </location>
</feature>
<evidence type="ECO:0000313" key="4">
    <source>
        <dbReference type="EMBL" id="KAK3083009.1"/>
    </source>
</evidence>
<gene>
    <name evidence="4" type="ORF">FSP39_011505</name>
</gene>
<dbReference type="GO" id="GO:0080025">
    <property type="term" value="F:phosphatidylinositol-3,5-bisphosphate binding"/>
    <property type="evidence" value="ECO:0007669"/>
    <property type="project" value="TreeGrafter"/>
</dbReference>
<dbReference type="GO" id="GO:0070273">
    <property type="term" value="F:phosphatidylinositol-4-phosphate binding"/>
    <property type="evidence" value="ECO:0007669"/>
    <property type="project" value="TreeGrafter"/>
</dbReference>
<proteinExistence type="predicted"/>
<dbReference type="InterPro" id="IPR018159">
    <property type="entry name" value="Spectrin/alpha-actinin"/>
</dbReference>
<feature type="compositionally biased region" description="Basic and acidic residues" evidence="2">
    <location>
        <begin position="9"/>
        <end position="19"/>
    </location>
</feature>
<dbReference type="GO" id="GO:0010314">
    <property type="term" value="F:phosphatidylinositol-5-phosphate binding"/>
    <property type="evidence" value="ECO:0007669"/>
    <property type="project" value="TreeGrafter"/>
</dbReference>
<dbReference type="GO" id="GO:0005546">
    <property type="term" value="F:phosphatidylinositol-4,5-bisphosphate binding"/>
    <property type="evidence" value="ECO:0007669"/>
    <property type="project" value="TreeGrafter"/>
</dbReference>
<dbReference type="EMBL" id="VSWD01000014">
    <property type="protein sequence ID" value="KAK3083009.1"/>
    <property type="molecule type" value="Genomic_DNA"/>
</dbReference>
<dbReference type="CDD" id="cd00176">
    <property type="entry name" value="SPEC"/>
    <property type="match status" value="1"/>
</dbReference>
<dbReference type="Pfam" id="PF24915">
    <property type="entry name" value="Spectrin_SESTD1"/>
    <property type="match status" value="1"/>
</dbReference>
<sequence>MSRQYPPDHPTHFDHRDNEGPPPYQREPTSDAYYPGQGHYQGDDLRRSEPSLPQAQVQQSPYMLRRESISRQVTPKPSRRETQEIQHHQRDVQQVSPLQRTVSRSMPSQPSRASSVSGLNVVPDGRHVEASQIVDILRKEIAHLTGGRDRQGGPVITFPPHQPKPNFNSSDIIACLKYLAQIPSEESKRRGFTAIVDSRDGSWQNLVTVLGCLKQALGEYIKQVLVVKADPTLDRGSSSSSFRRDRNSPNIEPQFVSIHRLYTYVDKNQLTGMFGGHLSYRHEEWLQNRLDLEKFIRETRAAMSHLDDSETQIHQVYSKTDTSSPLESLRQHRFLQESILGVPTRVIRDGRELLARLQQYSNDQSTAAEEDAVTTLDNLEDQKQVKRMIQYLEGRVDKLQQVLEDRDRSLSINLQYEDLQRNIKTVLTWILGPGEKLLASQIDIGDSFQRAEDLRKQHEELEIKCTDTYGTYAELRHKAEELISEEHTASEDVRSIRDYMDTVCRSFASRLERRRTLLITSVRFHRLAEEFSKKLEDLLELLYSDNDAEDVKSAEMALQKIIQKCEALDTLAKQTLEDGQSLLDEMSRPVKNAQGKDITPDYDLQVKHVNGHLEDLQERKLRCDELADVKKLKLQQILQLRTCERDADQAIEWIYELCEVMSSTHTSMGNTIEEAENLQKEHKKFESTANGTYEYGKQLLQAALVLRRSLRYSLDPNNDRAQRLEEAWKCFSHGTNERANRLTVAAMFLSSADKILDKIDDILVAISQTLSGERTVPDVLKSYSPIKRKVEEEYQETSHMGKTLIERLSLPVISLQGREKSMSVKDQEAMEIIGSKLNKLDDKIYDLKRYWKDMESTKLPPPHMQYDSRKRQKSAPARSQTISHPTRPTEHSKPKQRKSTSDLSKQPIQRVRSRKTAEKPVPPQRSGSLNYLKTTSAPEVVENIPRTQANRVQAAPSGSMRGPPIDGRALFKEMEEVRVC</sequence>
<evidence type="ECO:0000259" key="3">
    <source>
        <dbReference type="Pfam" id="PF24915"/>
    </source>
</evidence>
<evidence type="ECO:0000256" key="2">
    <source>
        <dbReference type="SAM" id="MobiDB-lite"/>
    </source>
</evidence>
<feature type="region of interest" description="Disordered" evidence="2">
    <location>
        <begin position="856"/>
        <end position="937"/>
    </location>
</feature>
<comment type="caution">
    <text evidence="4">The sequence shown here is derived from an EMBL/GenBank/DDBJ whole genome shotgun (WGS) entry which is preliminary data.</text>
</comment>
<dbReference type="PANTHER" id="PTHR46607">
    <property type="entry name" value="SEC14 DOMAIN AND SPECTRIN REPEAT-CONTAINING PROTEIN 1"/>
    <property type="match status" value="1"/>
</dbReference>
<keyword evidence="1" id="KW-0677">Repeat</keyword>
<protein>
    <recommendedName>
        <fullName evidence="3">SESTD1-like spectrin repeats region domain-containing protein</fullName>
    </recommendedName>
</protein>
<dbReference type="GO" id="GO:0032266">
    <property type="term" value="F:phosphatidylinositol-3-phosphate binding"/>
    <property type="evidence" value="ECO:0007669"/>
    <property type="project" value="TreeGrafter"/>
</dbReference>
<reference evidence="4" key="1">
    <citation type="submission" date="2019-08" db="EMBL/GenBank/DDBJ databases">
        <title>The improved chromosome-level genome for the pearl oyster Pinctada fucata martensii using PacBio sequencing and Hi-C.</title>
        <authorList>
            <person name="Zheng Z."/>
        </authorList>
    </citation>
    <scope>NUCLEOTIDE SEQUENCE</scope>
    <source>
        <strain evidence="4">ZZ-2019</strain>
        <tissue evidence="4">Adductor muscle</tissue>
    </source>
</reference>
<dbReference type="GO" id="GO:0043325">
    <property type="term" value="F:phosphatidylinositol-3,4-bisphosphate binding"/>
    <property type="evidence" value="ECO:0007669"/>
    <property type="project" value="TreeGrafter"/>
</dbReference>
<feature type="domain" description="SESTD1-like spectrin repeats region" evidence="3">
    <location>
        <begin position="519"/>
        <end position="628"/>
    </location>
</feature>
<dbReference type="Proteomes" id="UP001186944">
    <property type="component" value="Unassembled WGS sequence"/>
</dbReference>
<dbReference type="Pfam" id="PF00435">
    <property type="entry name" value="Spectrin"/>
    <property type="match status" value="2"/>
</dbReference>
<feature type="compositionally biased region" description="Polar residues" evidence="2">
    <location>
        <begin position="51"/>
        <end position="61"/>
    </location>
</feature>
<name>A0AA88XD62_PINIB</name>